<dbReference type="RefSeq" id="WP_406789675.1">
    <property type="nucleotide sequence ID" value="NZ_JBJIAA010000023.1"/>
</dbReference>
<proteinExistence type="predicted"/>
<evidence type="ECO:0000259" key="1">
    <source>
        <dbReference type="Pfam" id="PF07826"/>
    </source>
</evidence>
<reference evidence="2 3" key="1">
    <citation type="submission" date="2024-11" db="EMBL/GenBank/DDBJ databases">
        <authorList>
            <person name="Heng Y.C."/>
            <person name="Lim A.C.H."/>
            <person name="Lee J.K.Y."/>
            <person name="Kittelmann S."/>
        </authorList>
    </citation>
    <scope>NUCLEOTIDE SEQUENCE [LARGE SCALE GENOMIC DNA]</scope>
    <source>
        <strain evidence="2 3">WILCCON 0114</strain>
    </source>
</reference>
<dbReference type="SUPFAM" id="SSF75569">
    <property type="entry name" value="Archaeal IMP cyclohydrolase PurO"/>
    <property type="match status" value="1"/>
</dbReference>
<keyword evidence="3" id="KW-1185">Reference proteome</keyword>
<dbReference type="EMBL" id="JBJIAA010000023">
    <property type="protein sequence ID" value="MFL0253010.1"/>
    <property type="molecule type" value="Genomic_DNA"/>
</dbReference>
<dbReference type="InterPro" id="IPR020600">
    <property type="entry name" value="IMP_cyclohydrolase-like"/>
</dbReference>
<accession>A0ABW8TNC7</accession>
<dbReference type="Pfam" id="PF07826">
    <property type="entry name" value="IMP_cyclohyd"/>
    <property type="match status" value="1"/>
</dbReference>
<dbReference type="Gene3D" id="3.60.20.20">
    <property type="entry name" value="Inosine monophosphate cyclohydrolase-like"/>
    <property type="match status" value="1"/>
</dbReference>
<organism evidence="2 3">
    <name type="scientific">Clostridium neuense</name>
    <dbReference type="NCBI Taxonomy" id="1728934"/>
    <lineage>
        <taxon>Bacteria</taxon>
        <taxon>Bacillati</taxon>
        <taxon>Bacillota</taxon>
        <taxon>Clostridia</taxon>
        <taxon>Eubacteriales</taxon>
        <taxon>Clostridiaceae</taxon>
        <taxon>Clostridium</taxon>
    </lineage>
</organism>
<dbReference type="InterPro" id="IPR036795">
    <property type="entry name" value="IMP_cyclohydrolase-like_sf"/>
</dbReference>
<feature type="domain" description="Inosine monophosphate cyclohydrolase-like" evidence="1">
    <location>
        <begin position="19"/>
        <end position="226"/>
    </location>
</feature>
<dbReference type="Proteomes" id="UP001623592">
    <property type="component" value="Unassembled WGS sequence"/>
</dbReference>
<comment type="caution">
    <text evidence="2">The sequence shown here is derived from an EMBL/GenBank/DDBJ whole genome shotgun (WGS) entry which is preliminary data.</text>
</comment>
<evidence type="ECO:0000313" key="3">
    <source>
        <dbReference type="Proteomes" id="UP001623592"/>
    </source>
</evidence>
<protein>
    <submittedName>
        <fullName evidence="2">IMP cyclohydrolase</fullName>
    </submittedName>
</protein>
<evidence type="ECO:0000313" key="2">
    <source>
        <dbReference type="EMBL" id="MFL0253010.1"/>
    </source>
</evidence>
<name>A0ABW8TNC7_9CLOT</name>
<gene>
    <name evidence="2" type="ORF">ACJDT4_21610</name>
</gene>
<sequence length="242" mass="27938">MSLEEISLNNEKRLSQKKYPGRGIVIGMTPDGKNYVQVYWIMGRSENSRNRIFELEGNSVKTKAFDIKKLKDPSLIIYYPVKAVKGYHIVTNGDQTDTIYDYIESGKTFKEALDTREFEPDPPNYTPRISGYIDCTSEKATYGLSILKTIENNQEFSQKNYFYYNNFINGFGHCIHTYNEDGNPIPSFSGEPYIVGINNDIEENARHFWSLLNEDNKVSLLVKYISVDDKKVQFKLINKAML</sequence>